<evidence type="ECO:0000256" key="2">
    <source>
        <dbReference type="ARBA" id="ARBA00022741"/>
    </source>
</evidence>
<dbReference type="GO" id="GO:0005524">
    <property type="term" value="F:ATP binding"/>
    <property type="evidence" value="ECO:0007669"/>
    <property type="project" value="UniProtKB-KW"/>
</dbReference>
<evidence type="ECO:0000259" key="4">
    <source>
        <dbReference type="PROSITE" id="PS50893"/>
    </source>
</evidence>
<accession>A0ABX4LPK2</accession>
<keyword evidence="6" id="KW-1185">Reference proteome</keyword>
<evidence type="ECO:0000256" key="3">
    <source>
        <dbReference type="ARBA" id="ARBA00022840"/>
    </source>
</evidence>
<dbReference type="SUPFAM" id="SSF52540">
    <property type="entry name" value="P-loop containing nucleoside triphosphate hydrolases"/>
    <property type="match status" value="1"/>
</dbReference>
<keyword evidence="2" id="KW-0547">Nucleotide-binding</keyword>
<dbReference type="CDD" id="cd03225">
    <property type="entry name" value="ABC_cobalt_CbiO_domain1"/>
    <property type="match status" value="1"/>
</dbReference>
<organism evidence="5 6">
    <name type="scientific">Malaciobacter canalis</name>
    <dbReference type="NCBI Taxonomy" id="1912871"/>
    <lineage>
        <taxon>Bacteria</taxon>
        <taxon>Pseudomonadati</taxon>
        <taxon>Campylobacterota</taxon>
        <taxon>Epsilonproteobacteria</taxon>
        <taxon>Campylobacterales</taxon>
        <taxon>Arcobacteraceae</taxon>
        <taxon>Malaciobacter</taxon>
    </lineage>
</organism>
<protein>
    <submittedName>
        <fullName evidence="5">ABC transporter ATP-binding protein</fullName>
    </submittedName>
</protein>
<dbReference type="PANTHER" id="PTHR43423">
    <property type="entry name" value="ABC TRANSPORTER I FAMILY MEMBER 17"/>
    <property type="match status" value="1"/>
</dbReference>
<dbReference type="Pfam" id="PF00005">
    <property type="entry name" value="ABC_tran"/>
    <property type="match status" value="1"/>
</dbReference>
<dbReference type="InterPro" id="IPR015856">
    <property type="entry name" value="ABC_transpr_CbiO/EcfA_su"/>
</dbReference>
<evidence type="ECO:0000256" key="1">
    <source>
        <dbReference type="ARBA" id="ARBA00022448"/>
    </source>
</evidence>
<dbReference type="Gene3D" id="3.40.50.300">
    <property type="entry name" value="P-loop containing nucleotide triphosphate hydrolases"/>
    <property type="match status" value="1"/>
</dbReference>
<name>A0ABX4LPK2_9BACT</name>
<evidence type="ECO:0000313" key="6">
    <source>
        <dbReference type="Proteomes" id="UP000221384"/>
    </source>
</evidence>
<dbReference type="PANTHER" id="PTHR43423:SF1">
    <property type="entry name" value="ABC TRANSPORTER I FAMILY MEMBER 17"/>
    <property type="match status" value="1"/>
</dbReference>
<keyword evidence="1" id="KW-0813">Transport</keyword>
<dbReference type="InterPro" id="IPR027417">
    <property type="entry name" value="P-loop_NTPase"/>
</dbReference>
<reference evidence="5 6" key="1">
    <citation type="submission" date="2017-09" db="EMBL/GenBank/DDBJ databases">
        <authorList>
            <person name="Perez-Cataluna A."/>
            <person name="Figueras M.J."/>
            <person name="Salas-Masso N."/>
        </authorList>
    </citation>
    <scope>NUCLEOTIDE SEQUENCE [LARGE SCALE GENOMIC DNA]</scope>
    <source>
        <strain evidence="5 6">F138-33</strain>
    </source>
</reference>
<dbReference type="InterPro" id="IPR003593">
    <property type="entry name" value="AAA+_ATPase"/>
</dbReference>
<dbReference type="SMART" id="SM00382">
    <property type="entry name" value="AAA"/>
    <property type="match status" value="1"/>
</dbReference>
<comment type="caution">
    <text evidence="5">The sequence shown here is derived from an EMBL/GenBank/DDBJ whole genome shotgun (WGS) entry which is preliminary data.</text>
</comment>
<dbReference type="InterPro" id="IPR003439">
    <property type="entry name" value="ABC_transporter-like_ATP-bd"/>
</dbReference>
<dbReference type="Proteomes" id="UP000221384">
    <property type="component" value="Unassembled WGS sequence"/>
</dbReference>
<evidence type="ECO:0000313" key="5">
    <source>
        <dbReference type="EMBL" id="PHO09862.1"/>
    </source>
</evidence>
<sequence length="337" mass="37855">MDTVKSLYELKNVEHYHNEKRVLNIDKLILEQSKITGVFGPNGSGKSTLFSILSFVSKPTFGTILFNGVDSKKLEHKVKQDIVILPQNPYLLKRSVFDNVIYGLSLRNDTKNLNQRVTQALNQVGLEDSFKNRKWSQLSGGEAQRVALAARLILKPKVLILDEPTSGVDTNSAQLIKEAIFLAKQKWDTTLFISSHDHNWLNHTCDKKIALFQGELVQSGSINLLFAPWKKDSNGNLTKEFFCGQKLVFENSISKKRDSIVMISSDDIYLNKKSSNSIKAVITSIYKENCDNQMLVEFVIGGITLNSKLSKNIIEEKSLLPGSEVDVTIDTSKACWI</sequence>
<gene>
    <name evidence="5" type="ORF">CPG37_07575</name>
</gene>
<dbReference type="EMBL" id="NWVW01000007">
    <property type="protein sequence ID" value="PHO09862.1"/>
    <property type="molecule type" value="Genomic_DNA"/>
</dbReference>
<proteinExistence type="predicted"/>
<keyword evidence="3 5" id="KW-0067">ATP-binding</keyword>
<dbReference type="PROSITE" id="PS50893">
    <property type="entry name" value="ABC_TRANSPORTER_2"/>
    <property type="match status" value="1"/>
</dbReference>
<feature type="domain" description="ABC transporter" evidence="4">
    <location>
        <begin position="8"/>
        <end position="238"/>
    </location>
</feature>